<protein>
    <submittedName>
        <fullName evidence="1">Uncharacterized protein</fullName>
    </submittedName>
</protein>
<proteinExistence type="predicted"/>
<evidence type="ECO:0000313" key="2">
    <source>
        <dbReference type="Proteomes" id="UP000002770"/>
    </source>
</evidence>
<organism evidence="1 2">
    <name type="scientific">Legionella drancourtii LLAP12</name>
    <dbReference type="NCBI Taxonomy" id="658187"/>
    <lineage>
        <taxon>Bacteria</taxon>
        <taxon>Pseudomonadati</taxon>
        <taxon>Pseudomonadota</taxon>
        <taxon>Gammaproteobacteria</taxon>
        <taxon>Legionellales</taxon>
        <taxon>Legionellaceae</taxon>
        <taxon>Legionella</taxon>
    </lineage>
</organism>
<name>G9EKZ9_9GAMM</name>
<gene>
    <name evidence="1" type="ORF">LDG_5894</name>
</gene>
<dbReference type="AlphaFoldDB" id="G9EKZ9"/>
<dbReference type="InParanoid" id="G9EKZ9"/>
<reference evidence="1 2" key="1">
    <citation type="journal article" date="2011" name="BMC Genomics">
        <title>Insight into cross-talk between intra-amoebal pathogens.</title>
        <authorList>
            <person name="Gimenez G."/>
            <person name="Bertelli C."/>
            <person name="Moliner C."/>
            <person name="Robert C."/>
            <person name="Raoult D."/>
            <person name="Fournier P.E."/>
            <person name="Greub G."/>
        </authorList>
    </citation>
    <scope>NUCLEOTIDE SEQUENCE [LARGE SCALE GENOMIC DNA]</scope>
    <source>
        <strain evidence="1 2">LLAP12</strain>
    </source>
</reference>
<sequence>MKKNNTSRKILLQKNKFQQSKRLLTDQVKTLRKQTQQ</sequence>
<keyword evidence="2" id="KW-1185">Reference proteome</keyword>
<dbReference type="HOGENOM" id="CLU_3345246_0_0_6"/>
<dbReference type="Proteomes" id="UP000002770">
    <property type="component" value="Unassembled WGS sequence"/>
</dbReference>
<evidence type="ECO:0000313" key="1">
    <source>
        <dbReference type="EMBL" id="EHL32110.1"/>
    </source>
</evidence>
<dbReference type="EMBL" id="JH413805">
    <property type="protein sequence ID" value="EHL32110.1"/>
    <property type="molecule type" value="Genomic_DNA"/>
</dbReference>
<accession>G9EKZ9</accession>